<feature type="transmembrane region" description="Helical" evidence="1">
    <location>
        <begin position="15"/>
        <end position="34"/>
    </location>
</feature>
<organism evidence="2 3">
    <name type="scientific">Lacisediminihabitans profunda</name>
    <dbReference type="NCBI Taxonomy" id="2594790"/>
    <lineage>
        <taxon>Bacteria</taxon>
        <taxon>Bacillati</taxon>
        <taxon>Actinomycetota</taxon>
        <taxon>Actinomycetes</taxon>
        <taxon>Micrococcales</taxon>
        <taxon>Microbacteriaceae</taxon>
        <taxon>Lacisediminihabitans</taxon>
    </lineage>
</organism>
<feature type="transmembrane region" description="Helical" evidence="1">
    <location>
        <begin position="64"/>
        <end position="84"/>
    </location>
</feature>
<comment type="caution">
    <text evidence="2">The sequence shown here is derived from an EMBL/GenBank/DDBJ whole genome shotgun (WGS) entry which is preliminary data.</text>
</comment>
<evidence type="ECO:0000313" key="2">
    <source>
        <dbReference type="EMBL" id="TXN31895.1"/>
    </source>
</evidence>
<proteinExistence type="predicted"/>
<keyword evidence="1" id="KW-0812">Transmembrane</keyword>
<dbReference type="RefSeq" id="WP_147782144.1">
    <property type="nucleotide sequence ID" value="NZ_VRMG01000004.1"/>
</dbReference>
<keyword evidence="3" id="KW-1185">Reference proteome</keyword>
<dbReference type="Proteomes" id="UP000321379">
    <property type="component" value="Unassembled WGS sequence"/>
</dbReference>
<keyword evidence="1" id="KW-1133">Transmembrane helix</keyword>
<dbReference type="EMBL" id="VRMG01000004">
    <property type="protein sequence ID" value="TXN31895.1"/>
    <property type="molecule type" value="Genomic_DNA"/>
</dbReference>
<accession>A0A5C8UW65</accession>
<dbReference type="AlphaFoldDB" id="A0A5C8UW65"/>
<name>A0A5C8UW65_9MICO</name>
<feature type="transmembrane region" description="Helical" evidence="1">
    <location>
        <begin position="104"/>
        <end position="127"/>
    </location>
</feature>
<protein>
    <submittedName>
        <fullName evidence="2">Uncharacterized protein</fullName>
    </submittedName>
</protein>
<reference evidence="2 3" key="1">
    <citation type="submission" date="2019-08" db="EMBL/GenBank/DDBJ databases">
        <title>Bacterial whole genome sequence for Glaciihabitans sp. CHu50b-6-2.</title>
        <authorList>
            <person name="Jin L."/>
        </authorList>
    </citation>
    <scope>NUCLEOTIDE SEQUENCE [LARGE SCALE GENOMIC DNA]</scope>
    <source>
        <strain evidence="2 3">CHu50b-6-2</strain>
    </source>
</reference>
<sequence>MTPPTSASSTSRSRIIIALVLAAVAIPLLVLGLIDPLEGGLALVGVVVLGVAVRLLSKVRVPRLAWISIIATVAVGALTIVLAVTARPQPAVGGTVASPVSGVILGLLWVYRLGVLSTLAGGVLYIVRLVGSLERNRR</sequence>
<keyword evidence="1" id="KW-0472">Membrane</keyword>
<gene>
    <name evidence="2" type="ORF">FVP33_02940</name>
</gene>
<evidence type="ECO:0000313" key="3">
    <source>
        <dbReference type="Proteomes" id="UP000321379"/>
    </source>
</evidence>
<feature type="transmembrane region" description="Helical" evidence="1">
    <location>
        <begin position="40"/>
        <end position="57"/>
    </location>
</feature>
<evidence type="ECO:0000256" key="1">
    <source>
        <dbReference type="SAM" id="Phobius"/>
    </source>
</evidence>